<proteinExistence type="predicted"/>
<dbReference type="AlphaFoldDB" id="A0A0A9AYB7"/>
<dbReference type="EMBL" id="GBRH01245838">
    <property type="protein sequence ID" value="JAD52057.1"/>
    <property type="molecule type" value="Transcribed_RNA"/>
</dbReference>
<accession>A0A0A9AYB7</accession>
<evidence type="ECO:0000313" key="1">
    <source>
        <dbReference type="EMBL" id="JAD52057.1"/>
    </source>
</evidence>
<reference evidence="1" key="2">
    <citation type="journal article" date="2015" name="Data Brief">
        <title>Shoot transcriptome of the giant reed, Arundo donax.</title>
        <authorList>
            <person name="Barrero R.A."/>
            <person name="Guerrero F.D."/>
            <person name="Moolhuijzen P."/>
            <person name="Goolsby J.A."/>
            <person name="Tidwell J."/>
            <person name="Bellgard S.E."/>
            <person name="Bellgard M.I."/>
        </authorList>
    </citation>
    <scope>NUCLEOTIDE SEQUENCE</scope>
    <source>
        <tissue evidence="1">Shoot tissue taken approximately 20 cm above the soil surface</tissue>
    </source>
</reference>
<organism evidence="1">
    <name type="scientific">Arundo donax</name>
    <name type="common">Giant reed</name>
    <name type="synonym">Donax arundinaceus</name>
    <dbReference type="NCBI Taxonomy" id="35708"/>
    <lineage>
        <taxon>Eukaryota</taxon>
        <taxon>Viridiplantae</taxon>
        <taxon>Streptophyta</taxon>
        <taxon>Embryophyta</taxon>
        <taxon>Tracheophyta</taxon>
        <taxon>Spermatophyta</taxon>
        <taxon>Magnoliopsida</taxon>
        <taxon>Liliopsida</taxon>
        <taxon>Poales</taxon>
        <taxon>Poaceae</taxon>
        <taxon>PACMAD clade</taxon>
        <taxon>Arundinoideae</taxon>
        <taxon>Arundineae</taxon>
        <taxon>Arundo</taxon>
    </lineage>
</organism>
<sequence length="33" mass="4092">MPTDFFLYRYNKNVRNIFTHILLITTHAHLYTH</sequence>
<protein>
    <submittedName>
        <fullName evidence="1">Uncharacterized protein</fullName>
    </submittedName>
</protein>
<reference evidence="1" key="1">
    <citation type="submission" date="2014-09" db="EMBL/GenBank/DDBJ databases">
        <authorList>
            <person name="Magalhaes I.L.F."/>
            <person name="Oliveira U."/>
            <person name="Santos F.R."/>
            <person name="Vidigal T.H.D.A."/>
            <person name="Brescovit A.D."/>
            <person name="Santos A.J."/>
        </authorList>
    </citation>
    <scope>NUCLEOTIDE SEQUENCE</scope>
    <source>
        <tissue evidence="1">Shoot tissue taken approximately 20 cm above the soil surface</tissue>
    </source>
</reference>
<name>A0A0A9AYB7_ARUDO</name>